<dbReference type="SUPFAM" id="SSF48425">
    <property type="entry name" value="Sec7 domain"/>
    <property type="match status" value="1"/>
</dbReference>
<organism evidence="4 5">
    <name type="scientific">Brachionus calyciflorus</name>
    <dbReference type="NCBI Taxonomy" id="104777"/>
    <lineage>
        <taxon>Eukaryota</taxon>
        <taxon>Metazoa</taxon>
        <taxon>Spiralia</taxon>
        <taxon>Gnathifera</taxon>
        <taxon>Rotifera</taxon>
        <taxon>Eurotatoria</taxon>
        <taxon>Monogononta</taxon>
        <taxon>Pseudotrocha</taxon>
        <taxon>Ploima</taxon>
        <taxon>Brachionidae</taxon>
        <taxon>Brachionus</taxon>
    </lineage>
</organism>
<name>A0A814FTF6_9BILA</name>
<dbReference type="GO" id="GO:0032012">
    <property type="term" value="P:regulation of ARF protein signal transduction"/>
    <property type="evidence" value="ECO:0007669"/>
    <property type="project" value="InterPro"/>
</dbReference>
<sequence length="208" mass="24556">MDWYRIFNKLTYNDHLVKRKPQKDQESVFHLITRYLKSKKQLLRKMGLLLSKLKQIELGNSTTSDSTNQKAEKKYEETSIKFPDLKEIPAELSLQILKYLNATDLCLAACVWSSLANDDTLWQGLCRSTWGYLSIYEKADNISTPKNFRRIFMLLDEATLTFNIDWQKGLEYLFRENLLEDNPIEIARFINSTQKLNSEQKKKLFEKK</sequence>
<dbReference type="PROSITE" id="PS50181">
    <property type="entry name" value="FBOX"/>
    <property type="match status" value="1"/>
</dbReference>
<gene>
    <name evidence="4" type="ORF">OXX778_LOCUS15856</name>
</gene>
<dbReference type="Pfam" id="PF12937">
    <property type="entry name" value="F-box-like"/>
    <property type="match status" value="1"/>
</dbReference>
<dbReference type="PANTHER" id="PTHR46550:SF1">
    <property type="entry name" value="F-BOX PROTEIN 3"/>
    <property type="match status" value="1"/>
</dbReference>
<comment type="caution">
    <text evidence="4">The sequence shown here is derived from an EMBL/GenBank/DDBJ whole genome shotgun (WGS) entry which is preliminary data.</text>
</comment>
<dbReference type="InterPro" id="IPR052121">
    <property type="entry name" value="F-box_SCF_Substrate_Recog"/>
</dbReference>
<evidence type="ECO:0000313" key="5">
    <source>
        <dbReference type="Proteomes" id="UP000663879"/>
    </source>
</evidence>
<dbReference type="InterPro" id="IPR001810">
    <property type="entry name" value="F-box_dom"/>
</dbReference>
<evidence type="ECO:0000256" key="2">
    <source>
        <dbReference type="ARBA" id="ARBA00022786"/>
    </source>
</evidence>
<keyword evidence="2" id="KW-0833">Ubl conjugation pathway</keyword>
<dbReference type="Proteomes" id="UP000663879">
    <property type="component" value="Unassembled WGS sequence"/>
</dbReference>
<dbReference type="Gene3D" id="1.20.1280.50">
    <property type="match status" value="1"/>
</dbReference>
<dbReference type="EMBL" id="CAJNOC010003592">
    <property type="protein sequence ID" value="CAF0989878.1"/>
    <property type="molecule type" value="Genomic_DNA"/>
</dbReference>
<dbReference type="SUPFAM" id="SSF81383">
    <property type="entry name" value="F-box domain"/>
    <property type="match status" value="1"/>
</dbReference>
<evidence type="ECO:0000256" key="1">
    <source>
        <dbReference type="ARBA" id="ARBA00004906"/>
    </source>
</evidence>
<feature type="domain" description="F-box" evidence="3">
    <location>
        <begin position="82"/>
        <end position="125"/>
    </location>
</feature>
<dbReference type="PANTHER" id="PTHR46550">
    <property type="entry name" value="F-BOX ONLY PROTEIN 3"/>
    <property type="match status" value="1"/>
</dbReference>
<evidence type="ECO:0000313" key="4">
    <source>
        <dbReference type="EMBL" id="CAF0989878.1"/>
    </source>
</evidence>
<proteinExistence type="predicted"/>
<dbReference type="CDD" id="cd22088">
    <property type="entry name" value="F-box_FBXO8"/>
    <property type="match status" value="1"/>
</dbReference>
<dbReference type="InterPro" id="IPR035999">
    <property type="entry name" value="Sec7_dom_sf"/>
</dbReference>
<dbReference type="Pfam" id="PF01369">
    <property type="entry name" value="Sec7"/>
    <property type="match status" value="1"/>
</dbReference>
<dbReference type="InterPro" id="IPR036047">
    <property type="entry name" value="F-box-like_dom_sf"/>
</dbReference>
<comment type="pathway">
    <text evidence="1">Protein modification; protein ubiquitination.</text>
</comment>
<evidence type="ECO:0000259" key="3">
    <source>
        <dbReference type="PROSITE" id="PS50181"/>
    </source>
</evidence>
<dbReference type="AlphaFoldDB" id="A0A814FTF6"/>
<dbReference type="GO" id="GO:0005737">
    <property type="term" value="C:cytoplasm"/>
    <property type="evidence" value="ECO:0007669"/>
    <property type="project" value="TreeGrafter"/>
</dbReference>
<keyword evidence="5" id="KW-1185">Reference proteome</keyword>
<protein>
    <recommendedName>
        <fullName evidence="3">F-box domain-containing protein</fullName>
    </recommendedName>
</protein>
<dbReference type="Gene3D" id="1.10.220.20">
    <property type="match status" value="1"/>
</dbReference>
<dbReference type="GO" id="GO:0005085">
    <property type="term" value="F:guanyl-nucleotide exchange factor activity"/>
    <property type="evidence" value="ECO:0007669"/>
    <property type="project" value="InterPro"/>
</dbReference>
<dbReference type="InterPro" id="IPR000904">
    <property type="entry name" value="Sec7_dom"/>
</dbReference>
<accession>A0A814FTF6</accession>
<dbReference type="OrthoDB" id="430364at2759"/>
<reference evidence="4" key="1">
    <citation type="submission" date="2021-02" db="EMBL/GenBank/DDBJ databases">
        <authorList>
            <person name="Nowell W R."/>
        </authorList>
    </citation>
    <scope>NUCLEOTIDE SEQUENCE</scope>
    <source>
        <strain evidence="4">Ploen Becks lab</strain>
    </source>
</reference>
<dbReference type="InterPro" id="IPR048003">
    <property type="entry name" value="FBXO8_F-box"/>
</dbReference>